<dbReference type="InterPro" id="IPR017562">
    <property type="entry name" value="Cyt_c_biogenesis_CcsA"/>
</dbReference>
<dbReference type="RefSeq" id="WP_190425524.1">
    <property type="nucleotide sequence ID" value="NZ_JAMPKK010000018.1"/>
</dbReference>
<evidence type="ECO:0000313" key="8">
    <source>
        <dbReference type="EMBL" id="MEP0864848.1"/>
    </source>
</evidence>
<feature type="transmembrane region" description="Helical" evidence="6">
    <location>
        <begin position="326"/>
        <end position="347"/>
    </location>
</feature>
<gene>
    <name evidence="8" type="primary">ccsB</name>
    <name evidence="6" type="synonym">ccsA</name>
    <name evidence="8" type="ORF">NDI37_10240</name>
</gene>
<comment type="function">
    <text evidence="6">Required during biogenesis of c-type cytochromes (cytochrome c6 and cytochrome f) at the step of heme attachment.</text>
</comment>
<keyword evidence="6" id="KW-0793">Thylakoid</keyword>
<feature type="transmembrane region" description="Helical" evidence="6">
    <location>
        <begin position="96"/>
        <end position="115"/>
    </location>
</feature>
<evidence type="ECO:0000313" key="9">
    <source>
        <dbReference type="Proteomes" id="UP001442494"/>
    </source>
</evidence>
<feature type="transmembrane region" description="Helical" evidence="6">
    <location>
        <begin position="36"/>
        <end position="58"/>
    </location>
</feature>
<dbReference type="Pfam" id="PF01578">
    <property type="entry name" value="Cytochrom_C_asm"/>
    <property type="match status" value="1"/>
</dbReference>
<comment type="caution">
    <text evidence="8">The sequence shown here is derived from an EMBL/GenBank/DDBJ whole genome shotgun (WGS) entry which is preliminary data.</text>
</comment>
<dbReference type="InterPro" id="IPR002541">
    <property type="entry name" value="Cyt_c_assembly"/>
</dbReference>
<comment type="subcellular location">
    <subcellularLocation>
        <location evidence="6">Cellular thylakoid membrane</location>
        <topology evidence="6">Multi-pass membrane protein</topology>
    </subcellularLocation>
    <subcellularLocation>
        <location evidence="1">Membrane</location>
        <topology evidence="1">Multi-pass membrane protein</topology>
    </subcellularLocation>
</comment>
<dbReference type="HAMAP" id="MF_01391">
    <property type="entry name" value="CytC_CcsA"/>
    <property type="match status" value="1"/>
</dbReference>
<evidence type="ECO:0000256" key="6">
    <source>
        <dbReference type="HAMAP-Rule" id="MF_01391"/>
    </source>
</evidence>
<accession>A0ABV0JN86</accession>
<dbReference type="NCBIfam" id="TIGR03144">
    <property type="entry name" value="cytochr_II_ccsB"/>
    <property type="match status" value="1"/>
</dbReference>
<dbReference type="PANTHER" id="PTHR30071:SF1">
    <property type="entry name" value="CYTOCHROME B_B6 PROTEIN-RELATED"/>
    <property type="match status" value="1"/>
</dbReference>
<feature type="domain" description="Cytochrome c assembly protein" evidence="7">
    <location>
        <begin position="68"/>
        <end position="351"/>
    </location>
</feature>
<evidence type="ECO:0000259" key="7">
    <source>
        <dbReference type="Pfam" id="PF01578"/>
    </source>
</evidence>
<evidence type="ECO:0000256" key="4">
    <source>
        <dbReference type="ARBA" id="ARBA00022989"/>
    </source>
</evidence>
<feature type="transmembrane region" description="Helical" evidence="6">
    <location>
        <begin position="70"/>
        <end position="89"/>
    </location>
</feature>
<evidence type="ECO:0000256" key="2">
    <source>
        <dbReference type="ARBA" id="ARBA00022692"/>
    </source>
</evidence>
<dbReference type="PANTHER" id="PTHR30071">
    <property type="entry name" value="HEME EXPORTER PROTEIN C"/>
    <property type="match status" value="1"/>
</dbReference>
<comment type="subunit">
    <text evidence="6">May interact with Ccs1.</text>
</comment>
<keyword evidence="2 6" id="KW-0812">Transmembrane</keyword>
<name>A0ABV0JN86_9CYAN</name>
<feature type="transmembrane region" description="Helical" evidence="6">
    <location>
        <begin position="12"/>
        <end position="29"/>
    </location>
</feature>
<feature type="transmembrane region" description="Helical" evidence="6">
    <location>
        <begin position="299"/>
        <end position="314"/>
    </location>
</feature>
<evidence type="ECO:0000256" key="5">
    <source>
        <dbReference type="ARBA" id="ARBA00023136"/>
    </source>
</evidence>
<comment type="similarity">
    <text evidence="6">Belongs to the CcmF/CycK/Ccl1/NrfE/CcsA family.</text>
</comment>
<feature type="transmembrane region" description="Helical" evidence="6">
    <location>
        <begin position="261"/>
        <end position="284"/>
    </location>
</feature>
<proteinExistence type="inferred from homology"/>
<sequence length="357" mass="38592">MNLVALQNGLDNISFAVLFVTMLIYWGGAAFNNIPYLPVLGTSGMAIANLCIAALLSARWLEAGYFPLSNLYESLFFLAWGITTIHLIAENMSKSRLVGVVTAPVAMGITAFAALTLPSSMQSAEPLVPALKSNWLMMHVSVMMLSYAALMVGSLLAIAFLVVSGGKNIELRGSSVGTGGFRSKDESDRPYRLQKATDLVLQPQGEASNSSSVNSVFESNGSAKTAVLDLANPQTSQKEVINDASILSPQRLNLAETLDNISYRIIGLGFPLLTIGIIAGGVWANEAWGSYWSWDPKETWALITWLVFAAYLHARITKGWQGRRPAILAATGFVVVWVCYLGVNLLGKGLHSYGWFF</sequence>
<keyword evidence="5 6" id="KW-0472">Membrane</keyword>
<evidence type="ECO:0000256" key="3">
    <source>
        <dbReference type="ARBA" id="ARBA00022748"/>
    </source>
</evidence>
<keyword evidence="4 6" id="KW-1133">Transmembrane helix</keyword>
<protein>
    <recommendedName>
        <fullName evidence="6">Cytochrome c biogenesis protein CcsA</fullName>
    </recommendedName>
</protein>
<keyword evidence="3 6" id="KW-0201">Cytochrome c-type biogenesis</keyword>
<dbReference type="EMBL" id="JAMPKK010000018">
    <property type="protein sequence ID" value="MEP0864848.1"/>
    <property type="molecule type" value="Genomic_DNA"/>
</dbReference>
<feature type="transmembrane region" description="Helical" evidence="6">
    <location>
        <begin position="135"/>
        <end position="163"/>
    </location>
</feature>
<keyword evidence="9" id="KW-1185">Reference proteome</keyword>
<reference evidence="8 9" key="1">
    <citation type="submission" date="2022-04" db="EMBL/GenBank/DDBJ databases">
        <title>Positive selection, recombination, and allopatry shape intraspecific diversity of widespread and dominant cyanobacteria.</title>
        <authorList>
            <person name="Wei J."/>
            <person name="Shu W."/>
            <person name="Hu C."/>
        </authorList>
    </citation>
    <scope>NUCLEOTIDE SEQUENCE [LARGE SCALE GENOMIC DNA]</scope>
    <source>
        <strain evidence="8 9">GB2-A5</strain>
    </source>
</reference>
<dbReference type="InterPro" id="IPR045062">
    <property type="entry name" value="Cyt_c_biogenesis_CcsA/CcmC"/>
</dbReference>
<dbReference type="Proteomes" id="UP001442494">
    <property type="component" value="Unassembled WGS sequence"/>
</dbReference>
<organism evidence="8 9">
    <name type="scientific">Funiculus sociatus GB2-A5</name>
    <dbReference type="NCBI Taxonomy" id="2933946"/>
    <lineage>
        <taxon>Bacteria</taxon>
        <taxon>Bacillati</taxon>
        <taxon>Cyanobacteriota</taxon>
        <taxon>Cyanophyceae</taxon>
        <taxon>Coleofasciculales</taxon>
        <taxon>Coleofasciculaceae</taxon>
        <taxon>Funiculus</taxon>
    </lineage>
</organism>
<evidence type="ECO:0000256" key="1">
    <source>
        <dbReference type="ARBA" id="ARBA00004141"/>
    </source>
</evidence>